<protein>
    <submittedName>
        <fullName evidence="2">Uncharacterized protein</fullName>
    </submittedName>
</protein>
<dbReference type="AlphaFoldDB" id="A0A495V851"/>
<name>A0A495V851_9GAMM</name>
<feature type="region of interest" description="Disordered" evidence="1">
    <location>
        <begin position="1"/>
        <end position="53"/>
    </location>
</feature>
<reference evidence="2 3" key="1">
    <citation type="submission" date="2018-10" db="EMBL/GenBank/DDBJ databases">
        <title>Genomic Encyclopedia of Archaeal and Bacterial Type Strains, Phase II (KMG-II): from individual species to whole genera.</title>
        <authorList>
            <person name="Goeker M."/>
        </authorList>
    </citation>
    <scope>NUCLEOTIDE SEQUENCE [LARGE SCALE GENOMIC DNA]</scope>
    <source>
        <strain evidence="2 3">DSM 235</strain>
    </source>
</reference>
<organism evidence="2 3">
    <name type="scientific">Thiocapsa rosea</name>
    <dbReference type="NCBI Taxonomy" id="69360"/>
    <lineage>
        <taxon>Bacteria</taxon>
        <taxon>Pseudomonadati</taxon>
        <taxon>Pseudomonadota</taxon>
        <taxon>Gammaproteobacteria</taxon>
        <taxon>Chromatiales</taxon>
        <taxon>Chromatiaceae</taxon>
        <taxon>Thiocapsa</taxon>
    </lineage>
</organism>
<keyword evidence="3" id="KW-1185">Reference proteome</keyword>
<comment type="caution">
    <text evidence="2">The sequence shown here is derived from an EMBL/GenBank/DDBJ whole genome shotgun (WGS) entry which is preliminary data.</text>
</comment>
<sequence length="53" mass="5764">MANSMKDAMSKAQSETNQQKSKAAAVPPRESVPRSKTKLGFLDEQLSARVSQV</sequence>
<evidence type="ECO:0000313" key="2">
    <source>
        <dbReference type="EMBL" id="RKT44685.1"/>
    </source>
</evidence>
<gene>
    <name evidence="2" type="ORF">BDD21_2083</name>
</gene>
<evidence type="ECO:0000313" key="3">
    <source>
        <dbReference type="Proteomes" id="UP000274556"/>
    </source>
</evidence>
<accession>A0A495V851</accession>
<feature type="compositionally biased region" description="Polar residues" evidence="1">
    <location>
        <begin position="11"/>
        <end position="21"/>
    </location>
</feature>
<dbReference type="EMBL" id="RBXL01000001">
    <property type="protein sequence ID" value="RKT44685.1"/>
    <property type="molecule type" value="Genomic_DNA"/>
</dbReference>
<dbReference type="Proteomes" id="UP000274556">
    <property type="component" value="Unassembled WGS sequence"/>
</dbReference>
<proteinExistence type="predicted"/>
<evidence type="ECO:0000256" key="1">
    <source>
        <dbReference type="SAM" id="MobiDB-lite"/>
    </source>
</evidence>